<dbReference type="EMBL" id="JAHDVG010000463">
    <property type="protein sequence ID" value="KAH1186595.1"/>
    <property type="molecule type" value="Genomic_DNA"/>
</dbReference>
<evidence type="ECO:0000313" key="1">
    <source>
        <dbReference type="EMBL" id="KAH1186595.1"/>
    </source>
</evidence>
<evidence type="ECO:0000313" key="2">
    <source>
        <dbReference type="Proteomes" id="UP000827986"/>
    </source>
</evidence>
<dbReference type="AlphaFoldDB" id="A0A9D3XWS6"/>
<gene>
    <name evidence="1" type="ORF">KIL84_019344</name>
</gene>
<organism evidence="1 2">
    <name type="scientific">Mauremys mutica</name>
    <name type="common">yellowpond turtle</name>
    <dbReference type="NCBI Taxonomy" id="74926"/>
    <lineage>
        <taxon>Eukaryota</taxon>
        <taxon>Metazoa</taxon>
        <taxon>Chordata</taxon>
        <taxon>Craniata</taxon>
        <taxon>Vertebrata</taxon>
        <taxon>Euteleostomi</taxon>
        <taxon>Archelosauria</taxon>
        <taxon>Testudinata</taxon>
        <taxon>Testudines</taxon>
        <taxon>Cryptodira</taxon>
        <taxon>Durocryptodira</taxon>
        <taxon>Testudinoidea</taxon>
        <taxon>Geoemydidae</taxon>
        <taxon>Geoemydinae</taxon>
        <taxon>Mauremys</taxon>
    </lineage>
</organism>
<name>A0A9D3XWS6_9SAUR</name>
<reference evidence="1" key="1">
    <citation type="submission" date="2021-09" db="EMBL/GenBank/DDBJ databases">
        <title>The genome of Mauremys mutica provides insights into the evolution of semi-aquatic lifestyle.</title>
        <authorList>
            <person name="Gong S."/>
            <person name="Gao Y."/>
        </authorList>
    </citation>
    <scope>NUCLEOTIDE SEQUENCE</scope>
    <source>
        <strain evidence="1">MM-2020</strain>
        <tissue evidence="1">Muscle</tissue>
    </source>
</reference>
<dbReference type="Proteomes" id="UP000827986">
    <property type="component" value="Unassembled WGS sequence"/>
</dbReference>
<sequence>MSKLWRVHGTGRAKGFKGRADTVRVHLPKWLERIKVDELLGGPGLPQRQIDFADFPRHTVHSSLPSKRQTTLREPENVKLLSSRLTSGIPQTTGLALPFLPSEANSGQLLGPCSCPNHRWAPSQNARPELKVPGVRAGVWPGCLGAAQFWNHPVQIQN</sequence>
<keyword evidence="2" id="KW-1185">Reference proteome</keyword>
<accession>A0A9D3XWS6</accession>
<comment type="caution">
    <text evidence="1">The sequence shown here is derived from an EMBL/GenBank/DDBJ whole genome shotgun (WGS) entry which is preliminary data.</text>
</comment>
<protein>
    <submittedName>
        <fullName evidence="1">Uncharacterized protein</fullName>
    </submittedName>
</protein>
<proteinExistence type="predicted"/>